<dbReference type="Proteomes" id="UP000298030">
    <property type="component" value="Unassembled WGS sequence"/>
</dbReference>
<proteinExistence type="predicted"/>
<protein>
    <submittedName>
        <fullName evidence="1">Uncharacterized protein</fullName>
    </submittedName>
</protein>
<reference evidence="1 2" key="1">
    <citation type="journal article" date="2019" name="Nat. Ecol. Evol.">
        <title>Megaphylogeny resolves global patterns of mushroom evolution.</title>
        <authorList>
            <person name="Varga T."/>
            <person name="Krizsan K."/>
            <person name="Foldi C."/>
            <person name="Dima B."/>
            <person name="Sanchez-Garcia M."/>
            <person name="Sanchez-Ramirez S."/>
            <person name="Szollosi G.J."/>
            <person name="Szarkandi J.G."/>
            <person name="Papp V."/>
            <person name="Albert L."/>
            <person name="Andreopoulos W."/>
            <person name="Angelini C."/>
            <person name="Antonin V."/>
            <person name="Barry K.W."/>
            <person name="Bougher N.L."/>
            <person name="Buchanan P."/>
            <person name="Buyck B."/>
            <person name="Bense V."/>
            <person name="Catcheside P."/>
            <person name="Chovatia M."/>
            <person name="Cooper J."/>
            <person name="Damon W."/>
            <person name="Desjardin D."/>
            <person name="Finy P."/>
            <person name="Geml J."/>
            <person name="Haridas S."/>
            <person name="Hughes K."/>
            <person name="Justo A."/>
            <person name="Karasinski D."/>
            <person name="Kautmanova I."/>
            <person name="Kiss B."/>
            <person name="Kocsube S."/>
            <person name="Kotiranta H."/>
            <person name="LaButti K.M."/>
            <person name="Lechner B.E."/>
            <person name="Liimatainen K."/>
            <person name="Lipzen A."/>
            <person name="Lukacs Z."/>
            <person name="Mihaltcheva S."/>
            <person name="Morgado L.N."/>
            <person name="Niskanen T."/>
            <person name="Noordeloos M.E."/>
            <person name="Ohm R.A."/>
            <person name="Ortiz-Santana B."/>
            <person name="Ovrebo C."/>
            <person name="Racz N."/>
            <person name="Riley R."/>
            <person name="Savchenko A."/>
            <person name="Shiryaev A."/>
            <person name="Soop K."/>
            <person name="Spirin V."/>
            <person name="Szebenyi C."/>
            <person name="Tomsovsky M."/>
            <person name="Tulloss R.E."/>
            <person name="Uehling J."/>
            <person name="Grigoriev I.V."/>
            <person name="Vagvolgyi C."/>
            <person name="Papp T."/>
            <person name="Martin F.M."/>
            <person name="Miettinen O."/>
            <person name="Hibbett D.S."/>
            <person name="Nagy L.G."/>
        </authorList>
    </citation>
    <scope>NUCLEOTIDE SEQUENCE [LARGE SCALE GENOMIC DNA]</scope>
    <source>
        <strain evidence="1 2">FP101781</strain>
    </source>
</reference>
<organism evidence="1 2">
    <name type="scientific">Coprinellus micaceus</name>
    <name type="common">Glistening ink-cap mushroom</name>
    <name type="synonym">Coprinus micaceus</name>
    <dbReference type="NCBI Taxonomy" id="71717"/>
    <lineage>
        <taxon>Eukaryota</taxon>
        <taxon>Fungi</taxon>
        <taxon>Dikarya</taxon>
        <taxon>Basidiomycota</taxon>
        <taxon>Agaricomycotina</taxon>
        <taxon>Agaricomycetes</taxon>
        <taxon>Agaricomycetidae</taxon>
        <taxon>Agaricales</taxon>
        <taxon>Agaricineae</taxon>
        <taxon>Psathyrellaceae</taxon>
        <taxon>Coprinellus</taxon>
    </lineage>
</organism>
<keyword evidence="2" id="KW-1185">Reference proteome</keyword>
<evidence type="ECO:0000313" key="2">
    <source>
        <dbReference type="Proteomes" id="UP000298030"/>
    </source>
</evidence>
<evidence type="ECO:0000313" key="1">
    <source>
        <dbReference type="EMBL" id="TEB33991.1"/>
    </source>
</evidence>
<sequence>MDDVGVVRQNGCLPTSRNSFTNHVYPFKTLPPIQSYIHPEFAIVALGKILYTPSIMTRELRQKLFAEFPAAKKIYGSYGSYGSWTTITSTQSETSLTYLFRKTKSIAWLL</sequence>
<dbReference type="OrthoDB" id="3133596at2759"/>
<feature type="non-terminal residue" evidence="1">
    <location>
        <position position="110"/>
    </location>
</feature>
<name>A0A4Y7TJ27_COPMI</name>
<comment type="caution">
    <text evidence="1">The sequence shown here is derived from an EMBL/GenBank/DDBJ whole genome shotgun (WGS) entry which is preliminary data.</text>
</comment>
<dbReference type="EMBL" id="QPFP01000011">
    <property type="protein sequence ID" value="TEB33991.1"/>
    <property type="molecule type" value="Genomic_DNA"/>
</dbReference>
<accession>A0A4Y7TJ27</accession>
<dbReference type="AlphaFoldDB" id="A0A4Y7TJ27"/>
<gene>
    <name evidence="1" type="ORF">FA13DRAFT_1730303</name>
</gene>